<dbReference type="OrthoDB" id="5361929at2759"/>
<dbReference type="Proteomes" id="UP001140510">
    <property type="component" value="Unassembled WGS sequence"/>
</dbReference>
<dbReference type="EMBL" id="JAPEVA010000014">
    <property type="protein sequence ID" value="KAJ4408745.1"/>
    <property type="molecule type" value="Genomic_DNA"/>
</dbReference>
<name>A0A9W8ZJ89_9PLEO</name>
<protein>
    <submittedName>
        <fullName evidence="2">Uncharacterized protein</fullName>
    </submittedName>
</protein>
<evidence type="ECO:0000313" key="3">
    <source>
        <dbReference type="Proteomes" id="UP001140510"/>
    </source>
</evidence>
<feature type="chain" id="PRO_5040899013" evidence="1">
    <location>
        <begin position="21"/>
        <end position="107"/>
    </location>
</feature>
<evidence type="ECO:0000313" key="2">
    <source>
        <dbReference type="EMBL" id="KAJ4408745.1"/>
    </source>
</evidence>
<proteinExistence type="predicted"/>
<sequence>MRLYTATVLLSFATIPLVSAIDLNWHLTLTTVDGGNKYFHGKKNSGCINLSSNTDTKIKTAEFDGSWNTDTFELYKDKDCENGWSYKNGRGKHTLTPTRAVKSYKVY</sequence>
<accession>A0A9W8ZJ89</accession>
<gene>
    <name evidence="2" type="ORF">N0V91_003001</name>
</gene>
<reference evidence="2" key="1">
    <citation type="submission" date="2022-10" db="EMBL/GenBank/DDBJ databases">
        <title>Tapping the CABI collections for fungal endophytes: first genome assemblies for Collariella, Neodidymelliopsis, Ascochyta clinopodiicola, Didymella pomorum, Didymosphaeria variabile, Neocosmospora piperis and Neocucurbitaria cava.</title>
        <authorList>
            <person name="Hill R."/>
        </authorList>
    </citation>
    <scope>NUCLEOTIDE SEQUENCE</scope>
    <source>
        <strain evidence="2">IMI 355091</strain>
    </source>
</reference>
<feature type="signal peptide" evidence="1">
    <location>
        <begin position="1"/>
        <end position="20"/>
    </location>
</feature>
<organism evidence="2 3">
    <name type="scientific">Didymella pomorum</name>
    <dbReference type="NCBI Taxonomy" id="749634"/>
    <lineage>
        <taxon>Eukaryota</taxon>
        <taxon>Fungi</taxon>
        <taxon>Dikarya</taxon>
        <taxon>Ascomycota</taxon>
        <taxon>Pezizomycotina</taxon>
        <taxon>Dothideomycetes</taxon>
        <taxon>Pleosporomycetidae</taxon>
        <taxon>Pleosporales</taxon>
        <taxon>Pleosporineae</taxon>
        <taxon>Didymellaceae</taxon>
        <taxon>Didymella</taxon>
    </lineage>
</organism>
<keyword evidence="1" id="KW-0732">Signal</keyword>
<keyword evidence="3" id="KW-1185">Reference proteome</keyword>
<dbReference type="AlphaFoldDB" id="A0A9W8ZJ89"/>
<evidence type="ECO:0000256" key="1">
    <source>
        <dbReference type="SAM" id="SignalP"/>
    </source>
</evidence>
<comment type="caution">
    <text evidence="2">The sequence shown here is derived from an EMBL/GenBank/DDBJ whole genome shotgun (WGS) entry which is preliminary data.</text>
</comment>